<dbReference type="InterPro" id="IPR000210">
    <property type="entry name" value="BTB/POZ_dom"/>
</dbReference>
<dbReference type="Pfam" id="PF00651">
    <property type="entry name" value="BTB"/>
    <property type="match status" value="1"/>
</dbReference>
<dbReference type="Gene3D" id="3.30.710.10">
    <property type="entry name" value="Potassium Channel Kv1.1, Chain A"/>
    <property type="match status" value="1"/>
</dbReference>
<dbReference type="PANTHER" id="PTHR47843">
    <property type="entry name" value="BTB DOMAIN-CONTAINING PROTEIN-RELATED"/>
    <property type="match status" value="1"/>
</dbReference>
<sequence length="225" mass="26213">MATDQSEVLVRKAAIRFNNASLVTIFAGQVPHQEKFMVHDWIIQRSEFFQRVLDGQRAEVDKRVIELPVDDPITVQNYFEFIYTDELSVLSEKCTGERCTHFRTIAELYMFADKLQDLRCKKAFIQKLCSHILERKRDGKSFIPECFLVGKIYKGTVEGDPIRVLMVDVWKTCRMTTERVHNLPKDFLKDLIASCQDSITTTYPYQDNFFHKGAKYYMDKVAGSD</sequence>
<reference evidence="2 3" key="1">
    <citation type="submission" date="2021-02" db="EMBL/GenBank/DDBJ databases">
        <title>Genome assembly of Pseudopithomyces chartarum.</title>
        <authorList>
            <person name="Jauregui R."/>
            <person name="Singh J."/>
            <person name="Voisey C."/>
        </authorList>
    </citation>
    <scope>NUCLEOTIDE SEQUENCE [LARGE SCALE GENOMIC DNA]</scope>
    <source>
        <strain evidence="2 3">AGR01</strain>
    </source>
</reference>
<feature type="domain" description="BTB" evidence="1">
    <location>
        <begin position="21"/>
        <end position="91"/>
    </location>
</feature>
<dbReference type="AlphaFoldDB" id="A0AAN6REJ0"/>
<dbReference type="CDD" id="cd18186">
    <property type="entry name" value="BTB_POZ_ZBTB_KLHL-like"/>
    <property type="match status" value="1"/>
</dbReference>
<proteinExistence type="predicted"/>
<dbReference type="SUPFAM" id="SSF54695">
    <property type="entry name" value="POZ domain"/>
    <property type="match status" value="1"/>
</dbReference>
<evidence type="ECO:0000313" key="3">
    <source>
        <dbReference type="Proteomes" id="UP001280581"/>
    </source>
</evidence>
<dbReference type="InterPro" id="IPR011333">
    <property type="entry name" value="SKP1/BTB/POZ_sf"/>
</dbReference>
<gene>
    <name evidence="2" type="ORF">GRF29_103g167847</name>
</gene>
<keyword evidence="3" id="KW-1185">Reference proteome</keyword>
<dbReference type="Proteomes" id="UP001280581">
    <property type="component" value="Unassembled WGS sequence"/>
</dbReference>
<organism evidence="2 3">
    <name type="scientific">Pseudopithomyces chartarum</name>
    <dbReference type="NCBI Taxonomy" id="1892770"/>
    <lineage>
        <taxon>Eukaryota</taxon>
        <taxon>Fungi</taxon>
        <taxon>Dikarya</taxon>
        <taxon>Ascomycota</taxon>
        <taxon>Pezizomycotina</taxon>
        <taxon>Dothideomycetes</taxon>
        <taxon>Pleosporomycetidae</taxon>
        <taxon>Pleosporales</taxon>
        <taxon>Massarineae</taxon>
        <taxon>Didymosphaeriaceae</taxon>
        <taxon>Pseudopithomyces</taxon>
    </lineage>
</organism>
<protein>
    <recommendedName>
        <fullName evidence="1">BTB domain-containing protein</fullName>
    </recommendedName>
</protein>
<comment type="caution">
    <text evidence="2">The sequence shown here is derived from an EMBL/GenBank/DDBJ whole genome shotgun (WGS) entry which is preliminary data.</text>
</comment>
<dbReference type="PANTHER" id="PTHR47843:SF2">
    <property type="entry name" value="BTB DOMAIN-CONTAINING PROTEIN"/>
    <property type="match status" value="1"/>
</dbReference>
<evidence type="ECO:0000259" key="1">
    <source>
        <dbReference type="PROSITE" id="PS50097"/>
    </source>
</evidence>
<dbReference type="EMBL" id="WVTA01000009">
    <property type="protein sequence ID" value="KAK3207198.1"/>
    <property type="molecule type" value="Genomic_DNA"/>
</dbReference>
<dbReference type="PROSITE" id="PS50097">
    <property type="entry name" value="BTB"/>
    <property type="match status" value="1"/>
</dbReference>
<accession>A0AAN6REJ0</accession>
<name>A0AAN6REJ0_9PLEO</name>
<evidence type="ECO:0000313" key="2">
    <source>
        <dbReference type="EMBL" id="KAK3207198.1"/>
    </source>
</evidence>